<comment type="similarity">
    <text evidence="2">Belongs to the glycosyl hydrolase 42 family.</text>
</comment>
<dbReference type="Pfam" id="PF08533">
    <property type="entry name" value="Glyco_hydro_42C"/>
    <property type="match status" value="1"/>
</dbReference>
<keyword evidence="5 11" id="KW-0378">Hydrolase</keyword>
<evidence type="ECO:0000256" key="7">
    <source>
        <dbReference type="ARBA" id="ARBA00023295"/>
    </source>
</evidence>
<keyword evidence="4" id="KW-0479">Metal-binding</keyword>
<dbReference type="InterPro" id="IPR013529">
    <property type="entry name" value="Glyco_hydro_42_N"/>
</dbReference>
<gene>
    <name evidence="11" type="primary">yesZ_1</name>
    <name evidence="11" type="ORF">GALL_230220</name>
</gene>
<name>A0A1J5RFW2_9ZZZZ</name>
<comment type="caution">
    <text evidence="11">The sequence shown here is derived from an EMBL/GenBank/DDBJ whole genome shotgun (WGS) entry which is preliminary data.</text>
</comment>
<dbReference type="EC" id="3.2.1.23" evidence="3"/>
<evidence type="ECO:0000259" key="8">
    <source>
        <dbReference type="Pfam" id="PF02449"/>
    </source>
</evidence>
<dbReference type="Gene3D" id="3.20.20.80">
    <property type="entry name" value="Glycosidases"/>
    <property type="match status" value="1"/>
</dbReference>
<protein>
    <recommendedName>
        <fullName evidence="3">beta-galactosidase</fullName>
        <ecNumber evidence="3">3.2.1.23</ecNumber>
    </recommendedName>
</protein>
<evidence type="ECO:0000256" key="6">
    <source>
        <dbReference type="ARBA" id="ARBA00022833"/>
    </source>
</evidence>
<dbReference type="Gene3D" id="3.40.50.880">
    <property type="match status" value="1"/>
</dbReference>
<dbReference type="Pfam" id="PF02449">
    <property type="entry name" value="Glyco_hydro_42"/>
    <property type="match status" value="1"/>
</dbReference>
<dbReference type="InterPro" id="IPR013738">
    <property type="entry name" value="Beta_galactosidase_Trimer"/>
</dbReference>
<dbReference type="GO" id="GO:0009341">
    <property type="term" value="C:beta-galactosidase complex"/>
    <property type="evidence" value="ECO:0007669"/>
    <property type="project" value="InterPro"/>
</dbReference>
<evidence type="ECO:0000259" key="10">
    <source>
        <dbReference type="Pfam" id="PF08533"/>
    </source>
</evidence>
<evidence type="ECO:0000256" key="2">
    <source>
        <dbReference type="ARBA" id="ARBA00005940"/>
    </source>
</evidence>
<accession>A0A1J5RFW2</accession>
<dbReference type="InterPro" id="IPR017853">
    <property type="entry name" value="GH"/>
</dbReference>
<keyword evidence="7 11" id="KW-0326">Glycosidase</keyword>
<feature type="domain" description="Beta-galactosidase C-terminal" evidence="10">
    <location>
        <begin position="650"/>
        <end position="705"/>
    </location>
</feature>
<evidence type="ECO:0000256" key="5">
    <source>
        <dbReference type="ARBA" id="ARBA00022801"/>
    </source>
</evidence>
<dbReference type="PANTHER" id="PTHR36447">
    <property type="entry name" value="BETA-GALACTOSIDASE GANA"/>
    <property type="match status" value="1"/>
</dbReference>
<dbReference type="SUPFAM" id="SSF51445">
    <property type="entry name" value="(Trans)glycosidases"/>
    <property type="match status" value="1"/>
</dbReference>
<evidence type="ECO:0000256" key="1">
    <source>
        <dbReference type="ARBA" id="ARBA00001412"/>
    </source>
</evidence>
<dbReference type="PANTHER" id="PTHR36447:SF2">
    <property type="entry name" value="BETA-GALACTOSIDASE YESZ"/>
    <property type="match status" value="1"/>
</dbReference>
<evidence type="ECO:0000313" key="11">
    <source>
        <dbReference type="EMBL" id="OIQ95008.1"/>
    </source>
</evidence>
<dbReference type="CDD" id="cd03143">
    <property type="entry name" value="A4_beta-galactosidase_middle_domain"/>
    <property type="match status" value="1"/>
</dbReference>
<dbReference type="GO" id="GO:0006012">
    <property type="term" value="P:galactose metabolic process"/>
    <property type="evidence" value="ECO:0007669"/>
    <property type="project" value="InterPro"/>
</dbReference>
<dbReference type="AlphaFoldDB" id="A0A1J5RFW2"/>
<dbReference type="InterPro" id="IPR029062">
    <property type="entry name" value="Class_I_gatase-like"/>
</dbReference>
<keyword evidence="6" id="KW-0862">Zinc</keyword>
<evidence type="ECO:0000256" key="4">
    <source>
        <dbReference type="ARBA" id="ARBA00022723"/>
    </source>
</evidence>
<dbReference type="GO" id="GO:0004565">
    <property type="term" value="F:beta-galactosidase activity"/>
    <property type="evidence" value="ECO:0007669"/>
    <property type="project" value="UniProtKB-EC"/>
</dbReference>
<organism evidence="11">
    <name type="scientific">mine drainage metagenome</name>
    <dbReference type="NCBI Taxonomy" id="410659"/>
    <lineage>
        <taxon>unclassified sequences</taxon>
        <taxon>metagenomes</taxon>
        <taxon>ecological metagenomes</taxon>
    </lineage>
</organism>
<dbReference type="InterPro" id="IPR013739">
    <property type="entry name" value="Beta_galactosidase_C"/>
</dbReference>
<dbReference type="PROSITE" id="PS51257">
    <property type="entry name" value="PROKAR_LIPOPROTEIN"/>
    <property type="match status" value="1"/>
</dbReference>
<reference evidence="11" key="1">
    <citation type="submission" date="2016-10" db="EMBL/GenBank/DDBJ databases">
        <title>Sequence of Gallionella enrichment culture.</title>
        <authorList>
            <person name="Poehlein A."/>
            <person name="Muehling M."/>
            <person name="Daniel R."/>
        </authorList>
    </citation>
    <scope>NUCLEOTIDE SEQUENCE</scope>
</reference>
<dbReference type="Pfam" id="PF08532">
    <property type="entry name" value="Glyco_hydro_42M"/>
    <property type="match status" value="1"/>
</dbReference>
<feature type="domain" description="Glycoside hydrolase family 42 N-terminal" evidence="8">
    <location>
        <begin position="49"/>
        <end position="412"/>
    </location>
</feature>
<comment type="catalytic activity">
    <reaction evidence="1">
        <text>Hydrolysis of terminal non-reducing beta-D-galactose residues in beta-D-galactosides.</text>
        <dbReference type="EC" id="3.2.1.23"/>
    </reaction>
</comment>
<dbReference type="SUPFAM" id="SSF52317">
    <property type="entry name" value="Class I glutamine amidotransferase-like"/>
    <property type="match status" value="1"/>
</dbReference>
<feature type="domain" description="Beta-galactosidase trimerisation" evidence="9">
    <location>
        <begin position="427"/>
        <end position="630"/>
    </location>
</feature>
<evidence type="ECO:0000259" key="9">
    <source>
        <dbReference type="Pfam" id="PF08532"/>
    </source>
</evidence>
<sequence length="706" mass="76975">MKDLPPRSPVGKTVLAAATAALACFAAGPSRAAVAEPPPATRLYHGVAYYPELWPEKDVDRDITEMKKLGINVVRMGEFAWAKMEPDEGRTNFDFFRRVMDKLHAAGIGVVLCTPTAAPPIWLTYEHPERCFVDQEGHVMIHGARQHASYDDPAVRAACFHIVEAEARALGRHPALIAWQIDNELKCHVAEDFNPSSIRAWHAWLAKRYGTIDALNAAWGTEVWSERYQAFDQVPAPLRTPFLHNASLSTAYRMCSRERIAEFMDDQSAIIRRYSDAPITHNMSRGFSINVERMCQNLDFASFDDYPSADQWKNLVLDCDLFRGAKPGLPFWVMETSAIHNGSLVNYATTHPPGFLVAEAVSCYALGSESFCYWLWRQQRTGAELPHSAIESAWYEPTLGYGEVKKVDEARRELQPLLIASRPAPAQAAVTWSDLGRAMLQTEPLGGRRGEPVDYEAGFADWHNLLLDAGLHRGVRFEGASLDGLKLLVTPLMPYVSPEFLGRIEQFVRGGGIWICGPVTGTRTAEHTVPLDGGLGAVGKLAGVDVVYSYPISDTGGTGEAFGLKATLGGWCSVLKPASPDTRQVGTIGGEWASGLGFITERRLGAGAIVVIAAQPEGAAGRALLLRVIDHYAAQAGVTERYRTTDGTIVCPRVMGDGTRLWIAVNMDGRGGEITLPGPAVDALSGSAVPAGVVKLPPYGWRALKL</sequence>
<dbReference type="GO" id="GO:0046872">
    <property type="term" value="F:metal ion binding"/>
    <property type="evidence" value="ECO:0007669"/>
    <property type="project" value="UniProtKB-KW"/>
</dbReference>
<dbReference type="PIRSF" id="PIRSF001084">
    <property type="entry name" value="B-galactosidase"/>
    <property type="match status" value="1"/>
</dbReference>
<dbReference type="EMBL" id="MLJW01000175">
    <property type="protein sequence ID" value="OIQ95008.1"/>
    <property type="molecule type" value="Genomic_DNA"/>
</dbReference>
<dbReference type="InterPro" id="IPR003476">
    <property type="entry name" value="Glyco_hydro_42"/>
</dbReference>
<evidence type="ECO:0000256" key="3">
    <source>
        <dbReference type="ARBA" id="ARBA00012756"/>
    </source>
</evidence>
<proteinExistence type="inferred from homology"/>